<evidence type="ECO:0000256" key="2">
    <source>
        <dbReference type="ARBA" id="ARBA00023002"/>
    </source>
</evidence>
<evidence type="ECO:0000259" key="6">
    <source>
        <dbReference type="SMART" id="SM00919"/>
    </source>
</evidence>
<reference evidence="8 9" key="1">
    <citation type="submission" date="2021-01" db="EMBL/GenBank/DDBJ databases">
        <title>Whole genome shotgun sequence of Catellatospora bangladeshensis NBRC 107357.</title>
        <authorList>
            <person name="Komaki H."/>
            <person name="Tamura T."/>
        </authorList>
    </citation>
    <scope>NUCLEOTIDE SEQUENCE [LARGE SCALE GENOMIC DNA]</scope>
    <source>
        <strain evidence="8 9">NBRC 107357</strain>
    </source>
</reference>
<dbReference type="Gene3D" id="3.40.50.720">
    <property type="entry name" value="NAD(P)-binding Rossmann-like Domain"/>
    <property type="match status" value="1"/>
</dbReference>
<feature type="binding site" evidence="4">
    <location>
        <position position="271"/>
    </location>
    <ligand>
        <name>(S)-malate</name>
        <dbReference type="ChEBI" id="CHEBI:15589"/>
    </ligand>
</feature>
<dbReference type="AlphaFoldDB" id="A0A8J3JMI6"/>
<dbReference type="CDD" id="cd05311">
    <property type="entry name" value="NAD_bind_2_malic_enz"/>
    <property type="match status" value="1"/>
</dbReference>
<dbReference type="Proteomes" id="UP000601223">
    <property type="component" value="Unassembled WGS sequence"/>
</dbReference>
<dbReference type="SUPFAM" id="SSF53223">
    <property type="entry name" value="Aminoacid dehydrogenase-like, N-terminal domain"/>
    <property type="match status" value="1"/>
</dbReference>
<evidence type="ECO:0000256" key="4">
    <source>
        <dbReference type="PIRSR" id="PIRSR000106-2"/>
    </source>
</evidence>
<evidence type="ECO:0000256" key="1">
    <source>
        <dbReference type="ARBA" id="ARBA00008785"/>
    </source>
</evidence>
<evidence type="ECO:0000313" key="9">
    <source>
        <dbReference type="Proteomes" id="UP000601223"/>
    </source>
</evidence>
<dbReference type="InterPro" id="IPR051674">
    <property type="entry name" value="Malate_Decarboxylase"/>
</dbReference>
<dbReference type="PANTHER" id="PTHR43237:SF4">
    <property type="entry name" value="NADP-DEPENDENT MALIC ENZYME"/>
    <property type="match status" value="1"/>
</dbReference>
<dbReference type="RefSeq" id="WP_203742837.1">
    <property type="nucleotide sequence ID" value="NZ_BONF01000008.1"/>
</dbReference>
<feature type="domain" description="Malic enzyme N-terminal" evidence="7">
    <location>
        <begin position="1"/>
        <end position="131"/>
    </location>
</feature>
<dbReference type="SMART" id="SM00919">
    <property type="entry name" value="Malic_M"/>
    <property type="match status" value="1"/>
</dbReference>
<dbReference type="GO" id="GO:0051287">
    <property type="term" value="F:NAD binding"/>
    <property type="evidence" value="ECO:0007669"/>
    <property type="project" value="InterPro"/>
</dbReference>
<feature type="active site" description="Proton donor" evidence="3">
    <location>
        <position position="19"/>
    </location>
</feature>
<sequence>MAVTSTVPLTTREDLSLAYTPGVALVCEAIAADPALVYDYTWVGRTVAVVTDGSAVLGLGNIGPRAAMPVMEGKAVLFKQFGGVDAVPVCLDTQDTDEIVAVVKALAPSFGGINLEDIAAPRCFEIERRLVEALDIPVFHDDQHGTAVVVFAALRNAATLLDRKLCDLRVVVSGAGAAGVAVTKMLIAGGVDPAAVIVCDSRGAIHAGRPDLVPGSAKAELAEQTNARGVSGGIAAALDGADVLIGVSGGQIAEGAVARMAPGGMIFALANPTPEVHPDVAARYAAVVATGRSDFPNQINNVLAFPGIFRGALDAGATRITEGMKLAAATAIADVVAAELSADAIVPSALDPRVAPAVAAAVADAARHDGVVRA</sequence>
<dbReference type="FunFam" id="3.40.50.10380:FF:000003">
    <property type="entry name" value="NADP-dependent malic enzyme"/>
    <property type="match status" value="1"/>
</dbReference>
<organism evidence="8 9">
    <name type="scientific">Catellatospora bangladeshensis</name>
    <dbReference type="NCBI Taxonomy" id="310355"/>
    <lineage>
        <taxon>Bacteria</taxon>
        <taxon>Bacillati</taxon>
        <taxon>Actinomycetota</taxon>
        <taxon>Actinomycetes</taxon>
        <taxon>Micromonosporales</taxon>
        <taxon>Micromonosporaceae</taxon>
        <taxon>Catellatospora</taxon>
    </lineage>
</organism>
<evidence type="ECO:0000259" key="7">
    <source>
        <dbReference type="SMART" id="SM01274"/>
    </source>
</evidence>
<dbReference type="SUPFAM" id="SSF51735">
    <property type="entry name" value="NAD(P)-binding Rossmann-fold domains"/>
    <property type="match status" value="1"/>
</dbReference>
<evidence type="ECO:0000256" key="5">
    <source>
        <dbReference type="PIRSR" id="PIRSR000106-3"/>
    </source>
</evidence>
<dbReference type="GO" id="GO:0016616">
    <property type="term" value="F:oxidoreductase activity, acting on the CH-OH group of donors, NAD or NADP as acceptor"/>
    <property type="evidence" value="ECO:0007669"/>
    <property type="project" value="InterPro"/>
</dbReference>
<feature type="binding site" evidence="5">
    <location>
        <position position="142"/>
    </location>
    <ligand>
        <name>a divalent metal cation</name>
        <dbReference type="ChEBI" id="CHEBI:60240"/>
    </ligand>
</feature>
<dbReference type="Pfam" id="PF00390">
    <property type="entry name" value="malic"/>
    <property type="match status" value="1"/>
</dbReference>
<protein>
    <submittedName>
        <fullName evidence="8">Malate dehydrogenase</fullName>
    </submittedName>
</protein>
<gene>
    <name evidence="8" type="ORF">Cba03nite_11880</name>
</gene>
<keyword evidence="2" id="KW-0560">Oxidoreductase</keyword>
<dbReference type="Pfam" id="PF03949">
    <property type="entry name" value="Malic_M"/>
    <property type="match status" value="1"/>
</dbReference>
<dbReference type="InterPro" id="IPR012301">
    <property type="entry name" value="Malic_N_dom"/>
</dbReference>
<comment type="similarity">
    <text evidence="1">Belongs to the malic enzymes family.</text>
</comment>
<comment type="caution">
    <text evidence="8">The sequence shown here is derived from an EMBL/GenBank/DDBJ whole genome shotgun (WGS) entry which is preliminary data.</text>
</comment>
<comment type="cofactor">
    <cofactor evidence="5">
        <name>Mg(2+)</name>
        <dbReference type="ChEBI" id="CHEBI:18420"/>
    </cofactor>
    <cofactor evidence="5">
        <name>Mn(2+)</name>
        <dbReference type="ChEBI" id="CHEBI:29035"/>
    </cofactor>
    <text evidence="5">Divalent metal cations. Prefers magnesium or manganese.</text>
</comment>
<feature type="domain" description="Malic enzyme NAD-binding" evidence="6">
    <location>
        <begin position="143"/>
        <end position="367"/>
    </location>
</feature>
<dbReference type="GO" id="GO:0004470">
    <property type="term" value="F:malic enzyme activity"/>
    <property type="evidence" value="ECO:0007669"/>
    <property type="project" value="InterPro"/>
</dbReference>
<dbReference type="InterPro" id="IPR045213">
    <property type="entry name" value="Malic_NAD-bd_bact_type"/>
</dbReference>
<dbReference type="InterPro" id="IPR001891">
    <property type="entry name" value="Malic_OxRdtase"/>
</dbReference>
<dbReference type="GO" id="GO:0046872">
    <property type="term" value="F:metal ion binding"/>
    <property type="evidence" value="ECO:0007669"/>
    <property type="project" value="UniProtKB-KW"/>
</dbReference>
<feature type="binding site" evidence="4">
    <location>
        <position position="300"/>
    </location>
    <ligand>
        <name>(S)-malate</name>
        <dbReference type="ChEBI" id="CHEBI:15589"/>
    </ligand>
</feature>
<name>A0A8J3JMI6_9ACTN</name>
<keyword evidence="5" id="KW-0479">Metal-binding</keyword>
<dbReference type="InterPro" id="IPR046346">
    <property type="entry name" value="Aminoacid_DH-like_N_sf"/>
</dbReference>
<dbReference type="PANTHER" id="PTHR43237">
    <property type="entry name" value="NADP-DEPENDENT MALIC ENZYME"/>
    <property type="match status" value="1"/>
</dbReference>
<evidence type="ECO:0000256" key="3">
    <source>
        <dbReference type="PIRSR" id="PIRSR000106-1"/>
    </source>
</evidence>
<proteinExistence type="inferred from homology"/>
<dbReference type="PIRSF" id="PIRSF000106">
    <property type="entry name" value="ME"/>
    <property type="match status" value="1"/>
</dbReference>
<dbReference type="SMART" id="SM01274">
    <property type="entry name" value="malic"/>
    <property type="match status" value="1"/>
</dbReference>
<dbReference type="InterPro" id="IPR037062">
    <property type="entry name" value="Malic_N_dom_sf"/>
</dbReference>
<dbReference type="InterPro" id="IPR012302">
    <property type="entry name" value="Malic_NAD-bd"/>
</dbReference>
<feature type="active site" description="Proton acceptor" evidence="3">
    <location>
        <position position="74"/>
    </location>
</feature>
<dbReference type="Gene3D" id="3.40.50.10380">
    <property type="entry name" value="Malic enzyme, N-terminal domain"/>
    <property type="match status" value="1"/>
</dbReference>
<feature type="binding site" evidence="5">
    <location>
        <position position="116"/>
    </location>
    <ligand>
        <name>a divalent metal cation</name>
        <dbReference type="ChEBI" id="CHEBI:60240"/>
    </ligand>
</feature>
<accession>A0A8J3JMI6</accession>
<dbReference type="InterPro" id="IPR036291">
    <property type="entry name" value="NAD(P)-bd_dom_sf"/>
</dbReference>
<dbReference type="EMBL" id="BONF01000008">
    <property type="protein sequence ID" value="GIF79839.1"/>
    <property type="molecule type" value="Genomic_DNA"/>
</dbReference>
<evidence type="ECO:0000313" key="8">
    <source>
        <dbReference type="EMBL" id="GIF79839.1"/>
    </source>
</evidence>
<keyword evidence="9" id="KW-1185">Reference proteome</keyword>
<feature type="binding site" evidence="5">
    <location>
        <position position="117"/>
    </location>
    <ligand>
        <name>a divalent metal cation</name>
        <dbReference type="ChEBI" id="CHEBI:60240"/>
    </ligand>
</feature>